<comment type="caution">
    <text evidence="2">The sequence shown here is derived from an EMBL/GenBank/DDBJ whole genome shotgun (WGS) entry which is preliminary data.</text>
</comment>
<reference evidence="2 3" key="1">
    <citation type="submission" date="2024-02" db="EMBL/GenBank/DDBJ databases">
        <authorList>
            <person name="Chen Y."/>
            <person name="Shah S."/>
            <person name="Dougan E. K."/>
            <person name="Thang M."/>
            <person name="Chan C."/>
        </authorList>
    </citation>
    <scope>NUCLEOTIDE SEQUENCE [LARGE SCALE GENOMIC DNA]</scope>
</reference>
<proteinExistence type="predicted"/>
<keyword evidence="3" id="KW-1185">Reference proteome</keyword>
<dbReference type="EMBL" id="CAXAMN010011079">
    <property type="protein sequence ID" value="CAK9033632.1"/>
    <property type="molecule type" value="Genomic_DNA"/>
</dbReference>
<sequence>MAHVLSSKTQAPDLDPPQAFMARGTRSSEVEWTCRSGHRTAIPSCEEFRATLEVLLIRERCAEHVHFRWIPTTLMIADPLTKVMDSSSLRTTLQTGSSRIFDEAAVLRYNAHRKQALKWLRPTCHPLISCSLDFGECETCHESKSERQSVVMMALFSCLNPCGGFTPIELIDCETTPK</sequence>
<name>A0ABP0L4C7_9DINO</name>
<accession>A0ABP0L4C7</accession>
<feature type="compositionally biased region" description="Polar residues" evidence="1">
    <location>
        <begin position="1"/>
        <end position="10"/>
    </location>
</feature>
<feature type="region of interest" description="Disordered" evidence="1">
    <location>
        <begin position="1"/>
        <end position="24"/>
    </location>
</feature>
<evidence type="ECO:0000313" key="3">
    <source>
        <dbReference type="Proteomes" id="UP001642484"/>
    </source>
</evidence>
<gene>
    <name evidence="2" type="ORF">CCMP2556_LOCUS19152</name>
</gene>
<protein>
    <submittedName>
        <fullName evidence="2">Uncharacterized protein</fullName>
    </submittedName>
</protein>
<organism evidence="2 3">
    <name type="scientific">Durusdinium trenchii</name>
    <dbReference type="NCBI Taxonomy" id="1381693"/>
    <lineage>
        <taxon>Eukaryota</taxon>
        <taxon>Sar</taxon>
        <taxon>Alveolata</taxon>
        <taxon>Dinophyceae</taxon>
        <taxon>Suessiales</taxon>
        <taxon>Symbiodiniaceae</taxon>
        <taxon>Durusdinium</taxon>
    </lineage>
</organism>
<evidence type="ECO:0000313" key="2">
    <source>
        <dbReference type="EMBL" id="CAK9033632.1"/>
    </source>
</evidence>
<dbReference type="Proteomes" id="UP001642484">
    <property type="component" value="Unassembled WGS sequence"/>
</dbReference>
<evidence type="ECO:0000256" key="1">
    <source>
        <dbReference type="SAM" id="MobiDB-lite"/>
    </source>
</evidence>